<dbReference type="GO" id="GO:0000976">
    <property type="term" value="F:transcription cis-regulatory region binding"/>
    <property type="evidence" value="ECO:0007669"/>
    <property type="project" value="TreeGrafter"/>
</dbReference>
<evidence type="ECO:0000256" key="3">
    <source>
        <dbReference type="ARBA" id="ARBA00023163"/>
    </source>
</evidence>
<dbReference type="InterPro" id="IPR050109">
    <property type="entry name" value="HTH-type_TetR-like_transc_reg"/>
</dbReference>
<gene>
    <name evidence="6" type="ORF">B0I33_102328</name>
</gene>
<evidence type="ECO:0000256" key="4">
    <source>
        <dbReference type="PROSITE-ProRule" id="PRU00335"/>
    </source>
</evidence>
<protein>
    <submittedName>
        <fullName evidence="6">TetR family transcriptional regulator</fullName>
    </submittedName>
</protein>
<dbReference type="Proteomes" id="UP000238362">
    <property type="component" value="Unassembled WGS sequence"/>
</dbReference>
<dbReference type="EMBL" id="PVNH01000002">
    <property type="protein sequence ID" value="PRX50209.1"/>
    <property type="molecule type" value="Genomic_DNA"/>
</dbReference>
<dbReference type="SUPFAM" id="SSF46689">
    <property type="entry name" value="Homeodomain-like"/>
    <property type="match status" value="1"/>
</dbReference>
<evidence type="ECO:0000256" key="1">
    <source>
        <dbReference type="ARBA" id="ARBA00023015"/>
    </source>
</evidence>
<dbReference type="InterPro" id="IPR054129">
    <property type="entry name" value="DesT_TetR_C"/>
</dbReference>
<dbReference type="AlphaFoldDB" id="A0A2T0M0T7"/>
<dbReference type="Pfam" id="PF21943">
    <property type="entry name" value="TetR_C_46"/>
    <property type="match status" value="1"/>
</dbReference>
<evidence type="ECO:0000313" key="7">
    <source>
        <dbReference type="Proteomes" id="UP000238362"/>
    </source>
</evidence>
<evidence type="ECO:0000259" key="5">
    <source>
        <dbReference type="PROSITE" id="PS50977"/>
    </source>
</evidence>
<dbReference type="PANTHER" id="PTHR30055">
    <property type="entry name" value="HTH-TYPE TRANSCRIPTIONAL REGULATOR RUTR"/>
    <property type="match status" value="1"/>
</dbReference>
<dbReference type="OrthoDB" id="8479950at2"/>
<dbReference type="RefSeq" id="WP_106177317.1">
    <property type="nucleotide sequence ID" value="NZ_PVNH01000002.1"/>
</dbReference>
<reference evidence="6 7" key="1">
    <citation type="submission" date="2018-03" db="EMBL/GenBank/DDBJ databases">
        <title>Genomic Encyclopedia of Type Strains, Phase III (KMG-III): the genomes of soil and plant-associated and newly described type strains.</title>
        <authorList>
            <person name="Whitman W."/>
        </authorList>
    </citation>
    <scope>NUCLEOTIDE SEQUENCE [LARGE SCALE GENOMIC DNA]</scope>
    <source>
        <strain evidence="6 7">CGMCC 4.7125</strain>
    </source>
</reference>
<evidence type="ECO:0000313" key="6">
    <source>
        <dbReference type="EMBL" id="PRX50209.1"/>
    </source>
</evidence>
<keyword evidence="7" id="KW-1185">Reference proteome</keyword>
<dbReference type="InterPro" id="IPR009057">
    <property type="entry name" value="Homeodomain-like_sf"/>
</dbReference>
<keyword evidence="1" id="KW-0805">Transcription regulation</keyword>
<keyword evidence="3" id="KW-0804">Transcription</keyword>
<evidence type="ECO:0000256" key="2">
    <source>
        <dbReference type="ARBA" id="ARBA00023125"/>
    </source>
</evidence>
<keyword evidence="2 4" id="KW-0238">DNA-binding</keyword>
<feature type="DNA-binding region" description="H-T-H motif" evidence="4">
    <location>
        <begin position="27"/>
        <end position="46"/>
    </location>
</feature>
<dbReference type="Gene3D" id="1.10.357.10">
    <property type="entry name" value="Tetracycline Repressor, domain 2"/>
    <property type="match status" value="1"/>
</dbReference>
<dbReference type="PROSITE" id="PS50977">
    <property type="entry name" value="HTH_TETR_2"/>
    <property type="match status" value="1"/>
</dbReference>
<name>A0A2T0M0T7_9PSEU</name>
<comment type="caution">
    <text evidence="6">The sequence shown here is derived from an EMBL/GenBank/DDBJ whole genome shotgun (WGS) entry which is preliminary data.</text>
</comment>
<dbReference type="PANTHER" id="PTHR30055:SF174">
    <property type="entry name" value="TRANSCRIPTIONAL REGULATORY PROTEIN (PROBABLY TETR-FAMILY)-RELATED"/>
    <property type="match status" value="1"/>
</dbReference>
<accession>A0A2T0M0T7</accession>
<dbReference type="Pfam" id="PF00440">
    <property type="entry name" value="TetR_N"/>
    <property type="match status" value="1"/>
</dbReference>
<proteinExistence type="predicted"/>
<sequence length="195" mass="21346">MTPQARREDLISAALELFGSRPPEDVSVDDVVARADVSRPLFYRYFASIRELRVAALRSVTDGLIDRLAQRAEGTRTERLRSAVRAFLDVAAEHRAGYVALLRSGSVVATSETNAIVDEVRNRAVEVILADAGITDPAPLLLATLRCWTAVVEGTLLTWLQDGDLPAVELDAWLVDQLLAMLEVTARHEPRGGES</sequence>
<dbReference type="InterPro" id="IPR001647">
    <property type="entry name" value="HTH_TetR"/>
</dbReference>
<dbReference type="GO" id="GO:0003700">
    <property type="term" value="F:DNA-binding transcription factor activity"/>
    <property type="evidence" value="ECO:0007669"/>
    <property type="project" value="TreeGrafter"/>
</dbReference>
<organism evidence="6 7">
    <name type="scientific">Prauserella shujinwangii</name>
    <dbReference type="NCBI Taxonomy" id="1453103"/>
    <lineage>
        <taxon>Bacteria</taxon>
        <taxon>Bacillati</taxon>
        <taxon>Actinomycetota</taxon>
        <taxon>Actinomycetes</taxon>
        <taxon>Pseudonocardiales</taxon>
        <taxon>Pseudonocardiaceae</taxon>
        <taxon>Prauserella</taxon>
    </lineage>
</organism>
<feature type="domain" description="HTH tetR-type" evidence="5">
    <location>
        <begin position="4"/>
        <end position="64"/>
    </location>
</feature>